<sequence length="80" mass="8425">MAQVRNSHKTALLVALPALVLVLGIALGFALKSTARRAVGLMPEIVCTADRSFNVVSEIVVRASRPLSVGAVARLTEISK</sequence>
<reference evidence="1" key="1">
    <citation type="submission" date="2019-03" db="EMBL/GenBank/DDBJ databases">
        <title>Lake Tanganyika Metagenome-Assembled Genomes (MAGs).</title>
        <authorList>
            <person name="Tran P."/>
        </authorList>
    </citation>
    <scope>NUCLEOTIDE SEQUENCE</scope>
    <source>
        <strain evidence="1">K_DeepCast_150m_m2_040</strain>
    </source>
</reference>
<dbReference type="EMBL" id="VGIR01000003">
    <property type="protein sequence ID" value="MBM3330408.1"/>
    <property type="molecule type" value="Genomic_DNA"/>
</dbReference>
<dbReference type="Proteomes" id="UP000779900">
    <property type="component" value="Unassembled WGS sequence"/>
</dbReference>
<accession>A0A937XBL8</accession>
<name>A0A937XBL8_UNCW3</name>
<protein>
    <submittedName>
        <fullName evidence="1">Uncharacterized protein</fullName>
    </submittedName>
</protein>
<evidence type="ECO:0000313" key="2">
    <source>
        <dbReference type="Proteomes" id="UP000779900"/>
    </source>
</evidence>
<proteinExistence type="predicted"/>
<dbReference type="AlphaFoldDB" id="A0A937XBL8"/>
<evidence type="ECO:0000313" key="1">
    <source>
        <dbReference type="EMBL" id="MBM3330408.1"/>
    </source>
</evidence>
<gene>
    <name evidence="1" type="ORF">FJY68_00995</name>
</gene>
<comment type="caution">
    <text evidence="1">The sequence shown here is derived from an EMBL/GenBank/DDBJ whole genome shotgun (WGS) entry which is preliminary data.</text>
</comment>
<organism evidence="1 2">
    <name type="scientific">candidate division WOR-3 bacterium</name>
    <dbReference type="NCBI Taxonomy" id="2052148"/>
    <lineage>
        <taxon>Bacteria</taxon>
        <taxon>Bacteria division WOR-3</taxon>
    </lineage>
</organism>